<sequence length="178" mass="19046">MPISAKSPAELRGVAAPLGALVRAALASEGRAAGELGIVLTGDVPVRELNRRWRGIDRATDVLSFGYDDAPGRRVNGDLVVSLDRVVAQARRYRVSRGRELARLVIHGALHLAGLDHQTPSQRTRMRARETRALRGAAAQVRALDRALARAARGSAGARRSPRIALVPRVASTRVASS</sequence>
<dbReference type="Gene3D" id="3.40.390.30">
    <property type="entry name" value="Metalloproteases ('zincins'), catalytic domain"/>
    <property type="match status" value="1"/>
</dbReference>
<keyword evidence="5 7" id="KW-0378">Hydrolase</keyword>
<evidence type="ECO:0000256" key="6">
    <source>
        <dbReference type="ARBA" id="ARBA00022833"/>
    </source>
</evidence>
<keyword evidence="7" id="KW-0698">rRNA processing</keyword>
<dbReference type="GO" id="GO:0004521">
    <property type="term" value="F:RNA endonuclease activity"/>
    <property type="evidence" value="ECO:0007669"/>
    <property type="project" value="UniProtKB-UniRule"/>
</dbReference>
<dbReference type="EC" id="3.1.-.-" evidence="7"/>
<evidence type="ECO:0000313" key="9">
    <source>
        <dbReference type="Proteomes" id="UP000319771"/>
    </source>
</evidence>
<feature type="binding site" evidence="7">
    <location>
        <position position="107"/>
    </location>
    <ligand>
        <name>Zn(2+)</name>
        <dbReference type="ChEBI" id="CHEBI:29105"/>
        <note>catalytic</note>
    </ligand>
</feature>
<evidence type="ECO:0000256" key="5">
    <source>
        <dbReference type="ARBA" id="ARBA00022801"/>
    </source>
</evidence>
<evidence type="ECO:0000313" key="8">
    <source>
        <dbReference type="EMBL" id="TMQ70809.1"/>
    </source>
</evidence>
<feature type="binding site" evidence="7">
    <location>
        <position position="111"/>
    </location>
    <ligand>
        <name>Zn(2+)</name>
        <dbReference type="ChEBI" id="CHEBI:29105"/>
        <note>catalytic</note>
    </ligand>
</feature>
<dbReference type="SUPFAM" id="SSF55486">
    <property type="entry name" value="Metalloproteases ('zincins'), catalytic domain"/>
    <property type="match status" value="1"/>
</dbReference>
<organism evidence="8 9">
    <name type="scientific">Eiseniibacteriota bacterium</name>
    <dbReference type="NCBI Taxonomy" id="2212470"/>
    <lineage>
        <taxon>Bacteria</taxon>
        <taxon>Candidatus Eiseniibacteriota</taxon>
    </lineage>
</organism>
<proteinExistence type="inferred from homology"/>
<keyword evidence="4 7" id="KW-0255">Endonuclease</keyword>
<dbReference type="NCBIfam" id="TIGR00043">
    <property type="entry name" value="rRNA maturation RNase YbeY"/>
    <property type="match status" value="1"/>
</dbReference>
<accession>A0A538U517</accession>
<comment type="subcellular location">
    <subcellularLocation>
        <location evidence="7">Cytoplasm</location>
    </subcellularLocation>
</comment>
<dbReference type="PANTHER" id="PTHR46986">
    <property type="entry name" value="ENDORIBONUCLEASE YBEY, CHLOROPLASTIC"/>
    <property type="match status" value="1"/>
</dbReference>
<dbReference type="HAMAP" id="MF_00009">
    <property type="entry name" value="Endoribonucl_YbeY"/>
    <property type="match status" value="1"/>
</dbReference>
<dbReference type="GO" id="GO:0004222">
    <property type="term" value="F:metalloendopeptidase activity"/>
    <property type="evidence" value="ECO:0007669"/>
    <property type="project" value="InterPro"/>
</dbReference>
<comment type="caution">
    <text evidence="8">The sequence shown here is derived from an EMBL/GenBank/DDBJ whole genome shotgun (WGS) entry which is preliminary data.</text>
</comment>
<dbReference type="GO" id="GO:0005737">
    <property type="term" value="C:cytoplasm"/>
    <property type="evidence" value="ECO:0007669"/>
    <property type="project" value="UniProtKB-SubCell"/>
</dbReference>
<comment type="similarity">
    <text evidence="1 7">Belongs to the endoribonuclease YbeY family.</text>
</comment>
<gene>
    <name evidence="7 8" type="primary">ybeY</name>
    <name evidence="8" type="ORF">E6K81_11740</name>
</gene>
<name>A0A538U517_UNCEI</name>
<dbReference type="GO" id="GO:0008270">
    <property type="term" value="F:zinc ion binding"/>
    <property type="evidence" value="ECO:0007669"/>
    <property type="project" value="UniProtKB-UniRule"/>
</dbReference>
<dbReference type="PANTHER" id="PTHR46986:SF1">
    <property type="entry name" value="ENDORIBONUCLEASE YBEY, CHLOROPLASTIC"/>
    <property type="match status" value="1"/>
</dbReference>
<keyword evidence="3 7" id="KW-0479">Metal-binding</keyword>
<keyword evidence="7" id="KW-0963">Cytoplasm</keyword>
<dbReference type="Pfam" id="PF02130">
    <property type="entry name" value="YbeY"/>
    <property type="match status" value="1"/>
</dbReference>
<reference evidence="8 9" key="1">
    <citation type="journal article" date="2019" name="Nat. Microbiol.">
        <title>Mediterranean grassland soil C-N compound turnover is dependent on rainfall and depth, and is mediated by genomically divergent microorganisms.</title>
        <authorList>
            <person name="Diamond S."/>
            <person name="Andeer P.F."/>
            <person name="Li Z."/>
            <person name="Crits-Christoph A."/>
            <person name="Burstein D."/>
            <person name="Anantharaman K."/>
            <person name="Lane K.R."/>
            <person name="Thomas B.C."/>
            <person name="Pan C."/>
            <person name="Northen T.R."/>
            <person name="Banfield J.F."/>
        </authorList>
    </citation>
    <scope>NUCLEOTIDE SEQUENCE [LARGE SCALE GENOMIC DNA]</scope>
    <source>
        <strain evidence="8">WS_11</strain>
    </source>
</reference>
<comment type="cofactor">
    <cofactor evidence="7">
        <name>Zn(2+)</name>
        <dbReference type="ChEBI" id="CHEBI:29105"/>
    </cofactor>
    <text evidence="7">Binds 1 zinc ion.</text>
</comment>
<dbReference type="Proteomes" id="UP000319771">
    <property type="component" value="Unassembled WGS sequence"/>
</dbReference>
<dbReference type="GO" id="GO:0006364">
    <property type="term" value="P:rRNA processing"/>
    <property type="evidence" value="ECO:0007669"/>
    <property type="project" value="UniProtKB-UniRule"/>
</dbReference>
<dbReference type="InterPro" id="IPR023091">
    <property type="entry name" value="MetalPrtase_cat_dom_sf_prd"/>
</dbReference>
<dbReference type="AlphaFoldDB" id="A0A538U517"/>
<keyword evidence="2 7" id="KW-0540">Nuclease</keyword>
<keyword evidence="6 7" id="KW-0862">Zinc</keyword>
<keyword evidence="7" id="KW-0690">Ribosome biogenesis</keyword>
<dbReference type="EMBL" id="VBPB01000201">
    <property type="protein sequence ID" value="TMQ70809.1"/>
    <property type="molecule type" value="Genomic_DNA"/>
</dbReference>
<dbReference type="InterPro" id="IPR002036">
    <property type="entry name" value="YbeY"/>
</dbReference>
<feature type="binding site" evidence="7">
    <location>
        <position position="117"/>
    </location>
    <ligand>
        <name>Zn(2+)</name>
        <dbReference type="ChEBI" id="CHEBI:29105"/>
        <note>catalytic</note>
    </ligand>
</feature>
<protein>
    <recommendedName>
        <fullName evidence="7">Endoribonuclease YbeY</fullName>
        <ecNumber evidence="7">3.1.-.-</ecNumber>
    </recommendedName>
</protein>
<evidence type="ECO:0000256" key="1">
    <source>
        <dbReference type="ARBA" id="ARBA00010875"/>
    </source>
</evidence>
<evidence type="ECO:0000256" key="4">
    <source>
        <dbReference type="ARBA" id="ARBA00022759"/>
    </source>
</evidence>
<evidence type="ECO:0000256" key="2">
    <source>
        <dbReference type="ARBA" id="ARBA00022722"/>
    </source>
</evidence>
<comment type="function">
    <text evidence="7">Single strand-specific metallo-endoribonuclease involved in late-stage 70S ribosome quality control and in maturation of the 3' terminus of the 16S rRNA.</text>
</comment>
<evidence type="ECO:0000256" key="7">
    <source>
        <dbReference type="HAMAP-Rule" id="MF_00009"/>
    </source>
</evidence>
<evidence type="ECO:0000256" key="3">
    <source>
        <dbReference type="ARBA" id="ARBA00022723"/>
    </source>
</evidence>